<reference evidence="1 2" key="1">
    <citation type="journal article" date="2024" name="BMC Biol.">
        <title>Comparative genomics of Ascetosporea gives new insight into the evolutionary basis for animal parasitism in Rhizaria.</title>
        <authorList>
            <person name="Hiltunen Thoren M."/>
            <person name="Onut-Brannstrom I."/>
            <person name="Alfjorden A."/>
            <person name="Peckova H."/>
            <person name="Swords F."/>
            <person name="Hooper C."/>
            <person name="Holzer A.S."/>
            <person name="Bass D."/>
            <person name="Burki F."/>
        </authorList>
    </citation>
    <scope>NUCLEOTIDE SEQUENCE [LARGE SCALE GENOMIC DNA]</scope>
    <source>
        <strain evidence="1">20-A016</strain>
    </source>
</reference>
<dbReference type="EMBL" id="JBDODL010004942">
    <property type="protein sequence ID" value="MES1923162.1"/>
    <property type="molecule type" value="Genomic_DNA"/>
</dbReference>
<sequence length="77" mass="8753">MNLRDLLKMVSKRNQTHSKENEKEGVKLEVLEGSDAIELTRKESIKEAEFEFGVDNIVTCEVPEAASIEIDTEFQVL</sequence>
<gene>
    <name evidence="1" type="ORF">MHBO_004707</name>
</gene>
<accession>A0ABV2AU31</accession>
<dbReference type="Proteomes" id="UP001439008">
    <property type="component" value="Unassembled WGS sequence"/>
</dbReference>
<evidence type="ECO:0000313" key="2">
    <source>
        <dbReference type="Proteomes" id="UP001439008"/>
    </source>
</evidence>
<proteinExistence type="predicted"/>
<name>A0ABV2AU31_9EUKA</name>
<organism evidence="1 2">
    <name type="scientific">Bonamia ostreae</name>
    <dbReference type="NCBI Taxonomy" id="126728"/>
    <lineage>
        <taxon>Eukaryota</taxon>
        <taxon>Sar</taxon>
        <taxon>Rhizaria</taxon>
        <taxon>Endomyxa</taxon>
        <taxon>Ascetosporea</taxon>
        <taxon>Haplosporida</taxon>
        <taxon>Bonamia</taxon>
    </lineage>
</organism>
<keyword evidence="2" id="KW-1185">Reference proteome</keyword>
<protein>
    <submittedName>
        <fullName evidence="1">Uncharacterized protein</fullName>
    </submittedName>
</protein>
<evidence type="ECO:0000313" key="1">
    <source>
        <dbReference type="EMBL" id="MES1923162.1"/>
    </source>
</evidence>
<comment type="caution">
    <text evidence="1">The sequence shown here is derived from an EMBL/GenBank/DDBJ whole genome shotgun (WGS) entry which is preliminary data.</text>
</comment>